<dbReference type="InterPro" id="IPR015068">
    <property type="entry name" value="DUF1877"/>
</dbReference>
<dbReference type="Proteomes" id="UP000471640">
    <property type="component" value="Unassembled WGS sequence"/>
</dbReference>
<organism evidence="1 2">
    <name type="scientific">Thiorhodococcus mannitoliphagus</name>
    <dbReference type="NCBI Taxonomy" id="329406"/>
    <lineage>
        <taxon>Bacteria</taxon>
        <taxon>Pseudomonadati</taxon>
        <taxon>Pseudomonadota</taxon>
        <taxon>Gammaproteobacteria</taxon>
        <taxon>Chromatiales</taxon>
        <taxon>Chromatiaceae</taxon>
        <taxon>Thiorhodococcus</taxon>
    </lineage>
</organism>
<keyword evidence="2" id="KW-1185">Reference proteome</keyword>
<proteinExistence type="predicted"/>
<dbReference type="RefSeq" id="WP_164655247.1">
    <property type="nucleotide sequence ID" value="NZ_JAAIJR010000085.1"/>
</dbReference>
<dbReference type="Pfam" id="PF08974">
    <property type="entry name" value="DUF1877"/>
    <property type="match status" value="1"/>
</dbReference>
<name>A0A6P1DXE4_9GAMM</name>
<accession>A0A6P1DXE4</accession>
<evidence type="ECO:0000313" key="1">
    <source>
        <dbReference type="EMBL" id="NEX22150.1"/>
    </source>
</evidence>
<evidence type="ECO:0000313" key="2">
    <source>
        <dbReference type="Proteomes" id="UP000471640"/>
    </source>
</evidence>
<sequence length="187" mass="21142">MAKVELKSPPLIWRLIAQDDPDIYLETVNQSEKGILSKIFGKRVAEPSHQVPDLELIEGEGMEDDLDKSWQGIHYCLNQTDYEAEPPMDFMTVGGKAAGDIDVGYGPARLFDSKTVKELEETLSSVSADTLRSHYDPVKMEALDIYPKIWTRDGDEAFAYIADYYETLKSFLSHCSKHDLGMAVYLR</sequence>
<dbReference type="AlphaFoldDB" id="A0A6P1DXE4"/>
<dbReference type="InterPro" id="IPR035944">
    <property type="entry name" value="YfbM-like_sf"/>
</dbReference>
<comment type="caution">
    <text evidence="1">The sequence shown here is derived from an EMBL/GenBank/DDBJ whole genome shotgun (WGS) entry which is preliminary data.</text>
</comment>
<dbReference type="Gene3D" id="3.40.1760.10">
    <property type="entry name" value="YfbM-like super family"/>
    <property type="match status" value="1"/>
</dbReference>
<dbReference type="SUPFAM" id="SSF111069">
    <property type="entry name" value="Hypothetical protein yfbM"/>
    <property type="match status" value="1"/>
</dbReference>
<dbReference type="EMBL" id="JAAIJR010000085">
    <property type="protein sequence ID" value="NEX22150.1"/>
    <property type="molecule type" value="Genomic_DNA"/>
</dbReference>
<reference evidence="2" key="1">
    <citation type="journal article" date="2020" name="Microbiol. Resour. Announc.">
        <title>Draft Genome Sequences of Thiorhodococcus mannitoliphagus and Thiorhodococcus minor, Purple Sulfur Photosynthetic Bacteria in the Gammaproteobacterial Family Chromatiaceae.</title>
        <authorList>
            <person name="Aviles F.A."/>
            <person name="Meyer T.E."/>
            <person name="Kyndt J.A."/>
        </authorList>
    </citation>
    <scope>NUCLEOTIDE SEQUENCE [LARGE SCALE GENOMIC DNA]</scope>
    <source>
        <strain evidence="2">DSM 18266</strain>
    </source>
</reference>
<protein>
    <submittedName>
        <fullName evidence="1">YfbM family protein</fullName>
    </submittedName>
</protein>
<gene>
    <name evidence="1" type="ORF">G3480_17875</name>
</gene>
<reference evidence="1 2" key="2">
    <citation type="submission" date="2020-02" db="EMBL/GenBank/DDBJ databases">
        <title>Genome sequences of Thiorhodococcus mannitoliphagus and Thiorhodococcus minor, purple sulfur photosynthetic bacteria in the gammaproteobacterial family, Chromatiaceae.</title>
        <authorList>
            <person name="Aviles F.A."/>
            <person name="Meyer T.E."/>
            <person name="Kyndt J.A."/>
        </authorList>
    </citation>
    <scope>NUCLEOTIDE SEQUENCE [LARGE SCALE GENOMIC DNA]</scope>
    <source>
        <strain evidence="1 2">DSM 18266</strain>
    </source>
</reference>